<name>A0A3P6P1P2_ANISI</name>
<gene>
    <name evidence="2" type="ORF">ASIM_LOCUS7912</name>
</gene>
<evidence type="ECO:0000313" key="2">
    <source>
        <dbReference type="EMBL" id="VDK30342.1"/>
    </source>
</evidence>
<dbReference type="Proteomes" id="UP000267096">
    <property type="component" value="Unassembled WGS sequence"/>
</dbReference>
<organism evidence="2 3">
    <name type="scientific">Anisakis simplex</name>
    <name type="common">Herring worm</name>
    <dbReference type="NCBI Taxonomy" id="6269"/>
    <lineage>
        <taxon>Eukaryota</taxon>
        <taxon>Metazoa</taxon>
        <taxon>Ecdysozoa</taxon>
        <taxon>Nematoda</taxon>
        <taxon>Chromadorea</taxon>
        <taxon>Rhabditida</taxon>
        <taxon>Spirurina</taxon>
        <taxon>Ascaridomorpha</taxon>
        <taxon>Ascaridoidea</taxon>
        <taxon>Anisakidae</taxon>
        <taxon>Anisakis</taxon>
        <taxon>Anisakis simplex complex</taxon>
    </lineage>
</organism>
<proteinExistence type="predicted"/>
<dbReference type="EMBL" id="UYRR01020160">
    <property type="protein sequence ID" value="VDK30342.1"/>
    <property type="molecule type" value="Genomic_DNA"/>
</dbReference>
<sequence length="134" mass="13672">MGSSRALLEMIQHNNATHPHTKLSALPENVSGSSDDSDVENGCAQRPSTSKRAAATARRVSNGTNNAASASVFSGPSTAAGSSSGAAAERSGRQRALSSSSTESGGTYIADTPSAIFHASSSALVMRHVPDRDR</sequence>
<reference evidence="2 3" key="1">
    <citation type="submission" date="2018-11" db="EMBL/GenBank/DDBJ databases">
        <authorList>
            <consortium name="Pathogen Informatics"/>
        </authorList>
    </citation>
    <scope>NUCLEOTIDE SEQUENCE [LARGE SCALE GENOMIC DNA]</scope>
</reference>
<evidence type="ECO:0000256" key="1">
    <source>
        <dbReference type="SAM" id="MobiDB-lite"/>
    </source>
</evidence>
<dbReference type="AlphaFoldDB" id="A0A3P6P1P2"/>
<feature type="compositionally biased region" description="Low complexity" evidence="1">
    <location>
        <begin position="74"/>
        <end position="89"/>
    </location>
</feature>
<feature type="compositionally biased region" description="Polar residues" evidence="1">
    <location>
        <begin position="61"/>
        <end position="72"/>
    </location>
</feature>
<keyword evidence="3" id="KW-1185">Reference proteome</keyword>
<accession>A0A3P6P1P2</accession>
<protein>
    <submittedName>
        <fullName evidence="2">Uncharacterized protein</fullName>
    </submittedName>
</protein>
<evidence type="ECO:0000313" key="3">
    <source>
        <dbReference type="Proteomes" id="UP000267096"/>
    </source>
</evidence>
<feature type="region of interest" description="Disordered" evidence="1">
    <location>
        <begin position="1"/>
        <end position="109"/>
    </location>
</feature>